<evidence type="ECO:0008006" key="3">
    <source>
        <dbReference type="Google" id="ProtNLM"/>
    </source>
</evidence>
<evidence type="ECO:0000313" key="1">
    <source>
        <dbReference type="EMBL" id="MFC5393149.1"/>
    </source>
</evidence>
<protein>
    <recommendedName>
        <fullName evidence="3">DUF2190 domain-containing protein</fullName>
    </recommendedName>
</protein>
<keyword evidence="2" id="KW-1185">Reference proteome</keyword>
<sequence length="124" mass="12409">MNSPTLIKTYLAGAAVRARRFAVFGASDTAMIEAAAATDLIVGVFEKVDAAQGDRLDVVHSGQTEIVLGGNVTRGKPLTSDANGAAIEAAPAAGANARVGAFAMASGVAGDIIPVLVQPCLMQG</sequence>
<gene>
    <name evidence="1" type="ORF">ACFPPC_10940</name>
</gene>
<dbReference type="EMBL" id="JBHSLV010000019">
    <property type="protein sequence ID" value="MFC5393149.1"/>
    <property type="molecule type" value="Genomic_DNA"/>
</dbReference>
<reference evidence="2" key="1">
    <citation type="journal article" date="2019" name="Int. J. Syst. Evol. Microbiol.">
        <title>The Global Catalogue of Microorganisms (GCM) 10K type strain sequencing project: providing services to taxonomists for standard genome sequencing and annotation.</title>
        <authorList>
            <consortium name="The Broad Institute Genomics Platform"/>
            <consortium name="The Broad Institute Genome Sequencing Center for Infectious Disease"/>
            <person name="Wu L."/>
            <person name="Ma J."/>
        </authorList>
    </citation>
    <scope>NUCLEOTIDE SEQUENCE [LARGE SCALE GENOMIC DNA]</scope>
    <source>
        <strain evidence="2">CGMCC 1.16326</strain>
    </source>
</reference>
<comment type="caution">
    <text evidence="1">The sequence shown here is derived from an EMBL/GenBank/DDBJ whole genome shotgun (WGS) entry which is preliminary data.</text>
</comment>
<name>A0ABW0HAK0_9HYPH</name>
<proteinExistence type="predicted"/>
<dbReference type="Proteomes" id="UP001596104">
    <property type="component" value="Unassembled WGS sequence"/>
</dbReference>
<organism evidence="1 2">
    <name type="scientific">Bosea vestrisii</name>
    <dbReference type="NCBI Taxonomy" id="151416"/>
    <lineage>
        <taxon>Bacteria</taxon>
        <taxon>Pseudomonadati</taxon>
        <taxon>Pseudomonadota</taxon>
        <taxon>Alphaproteobacteria</taxon>
        <taxon>Hyphomicrobiales</taxon>
        <taxon>Boseaceae</taxon>
        <taxon>Bosea</taxon>
    </lineage>
</organism>
<dbReference type="RefSeq" id="WP_377008103.1">
    <property type="nucleotide sequence ID" value="NZ_JBHSLV010000019.1"/>
</dbReference>
<accession>A0ABW0HAK0</accession>
<evidence type="ECO:0000313" key="2">
    <source>
        <dbReference type="Proteomes" id="UP001596104"/>
    </source>
</evidence>